<sequence length="652" mass="73203">MSLAALSEYLIILVCLELPIDDITSLRQVCRVSCDATRAKILWINKMERARHEGQILPPYMKSYNLLDSVALEALVRRMARLTDKWETRDLSPVKIWALHIPQSITWLRLVAGTWLFVASSDNHISKISCWDLSLVFQGYIEPLAEAYLPGQVKTGKLEVQDSGIVLALGLSAESLSVHIITLRQHSGCHSFSELCRIEGSSHVLTLCGDLIGCAIRHSAVVPHIVNWRNTRIHDIPPPPGGLDIPGRRSVPHLMTIWSGILVILRTDTLEFYTLPSPTNDSVVFVKLIKTPTVWEATVCDQSVSVASADIQPLRLLVISSLGIGMCVIERELLEAWDEDRIFPQIPLAGYPLSREREPWYRLCVGASGRRGLWVSAPVTDDTVTLGPHFVCMDIPPLPSGTEECLVSWSNYYDSVQPALWALPALDFDDALGLTVMGNCFGEIAIYDHDGRYPERCGALGKDFTDQGSPIPALLPAKPIFLGLSVVPRPPGSFTEFESAIISQWSQDRLVLHGWSTNWTEYWNWDLWQGAPNDYVWILQHAYGFPGPGIPQAYANTEIITQSLLFRSGHRYFVFDRQSDPNLRSWPLTPPPQEFMVSHAQPESFVRRTAVKEGNLYSNMFLGEVHKGRNRWVEQAERGGQPHPNLLRPNPW</sequence>
<feature type="signal peptide" evidence="1">
    <location>
        <begin position="1"/>
        <end position="17"/>
    </location>
</feature>
<keyword evidence="3" id="KW-1185">Reference proteome</keyword>
<feature type="chain" id="PRO_5042282926" description="F-box domain-containing protein" evidence="1">
    <location>
        <begin position="18"/>
        <end position="652"/>
    </location>
</feature>
<dbReference type="AlphaFoldDB" id="A0AAD7GSN0"/>
<accession>A0AAD7GSN0</accession>
<protein>
    <recommendedName>
        <fullName evidence="4">F-box domain-containing protein</fullName>
    </recommendedName>
</protein>
<dbReference type="EMBL" id="JARKIE010000010">
    <property type="protein sequence ID" value="KAJ7704430.1"/>
    <property type="molecule type" value="Genomic_DNA"/>
</dbReference>
<evidence type="ECO:0000313" key="2">
    <source>
        <dbReference type="EMBL" id="KAJ7704430.1"/>
    </source>
</evidence>
<evidence type="ECO:0000256" key="1">
    <source>
        <dbReference type="SAM" id="SignalP"/>
    </source>
</evidence>
<gene>
    <name evidence="2" type="ORF">B0H17DRAFT_1039652</name>
</gene>
<comment type="caution">
    <text evidence="2">The sequence shown here is derived from an EMBL/GenBank/DDBJ whole genome shotgun (WGS) entry which is preliminary data.</text>
</comment>
<name>A0AAD7GSN0_MYCRO</name>
<reference evidence="2" key="1">
    <citation type="submission" date="2023-03" db="EMBL/GenBank/DDBJ databases">
        <title>Massive genome expansion in bonnet fungi (Mycena s.s.) driven by repeated elements and novel gene families across ecological guilds.</title>
        <authorList>
            <consortium name="Lawrence Berkeley National Laboratory"/>
            <person name="Harder C.B."/>
            <person name="Miyauchi S."/>
            <person name="Viragh M."/>
            <person name="Kuo A."/>
            <person name="Thoen E."/>
            <person name="Andreopoulos B."/>
            <person name="Lu D."/>
            <person name="Skrede I."/>
            <person name="Drula E."/>
            <person name="Henrissat B."/>
            <person name="Morin E."/>
            <person name="Kohler A."/>
            <person name="Barry K."/>
            <person name="LaButti K."/>
            <person name="Morin E."/>
            <person name="Salamov A."/>
            <person name="Lipzen A."/>
            <person name="Mereny Z."/>
            <person name="Hegedus B."/>
            <person name="Baldrian P."/>
            <person name="Stursova M."/>
            <person name="Weitz H."/>
            <person name="Taylor A."/>
            <person name="Grigoriev I.V."/>
            <person name="Nagy L.G."/>
            <person name="Martin F."/>
            <person name="Kauserud H."/>
        </authorList>
    </citation>
    <scope>NUCLEOTIDE SEQUENCE</scope>
    <source>
        <strain evidence="2">CBHHK067</strain>
    </source>
</reference>
<dbReference type="Proteomes" id="UP001221757">
    <property type="component" value="Unassembled WGS sequence"/>
</dbReference>
<keyword evidence="1" id="KW-0732">Signal</keyword>
<evidence type="ECO:0000313" key="3">
    <source>
        <dbReference type="Proteomes" id="UP001221757"/>
    </source>
</evidence>
<organism evidence="2 3">
    <name type="scientific">Mycena rosella</name>
    <name type="common">Pink bonnet</name>
    <name type="synonym">Agaricus rosellus</name>
    <dbReference type="NCBI Taxonomy" id="1033263"/>
    <lineage>
        <taxon>Eukaryota</taxon>
        <taxon>Fungi</taxon>
        <taxon>Dikarya</taxon>
        <taxon>Basidiomycota</taxon>
        <taxon>Agaricomycotina</taxon>
        <taxon>Agaricomycetes</taxon>
        <taxon>Agaricomycetidae</taxon>
        <taxon>Agaricales</taxon>
        <taxon>Marasmiineae</taxon>
        <taxon>Mycenaceae</taxon>
        <taxon>Mycena</taxon>
    </lineage>
</organism>
<evidence type="ECO:0008006" key="4">
    <source>
        <dbReference type="Google" id="ProtNLM"/>
    </source>
</evidence>
<proteinExistence type="predicted"/>